<dbReference type="SUPFAM" id="SSF53756">
    <property type="entry name" value="UDP-Glycosyltransferase/glycogen phosphorylase"/>
    <property type="match status" value="1"/>
</dbReference>
<dbReference type="PANTHER" id="PTHR12526">
    <property type="entry name" value="GLYCOSYLTRANSFERASE"/>
    <property type="match status" value="1"/>
</dbReference>
<dbReference type="GO" id="GO:0016757">
    <property type="term" value="F:glycosyltransferase activity"/>
    <property type="evidence" value="ECO:0007669"/>
    <property type="project" value="InterPro"/>
</dbReference>
<keyword evidence="3" id="KW-0808">Transferase</keyword>
<keyword evidence="4" id="KW-1185">Reference proteome</keyword>
<dbReference type="eggNOG" id="COG0438">
    <property type="taxonomic scope" value="Bacteria"/>
</dbReference>
<sequence>MSALKILQINTEKGWRGGERQTLFTMKGLARAGQDVRLVCLRDSPLARRARAESVAVSEVKTQAGALRFLATQGRDFDILHAQTGRGQSLAVMTRPLHGRRIVYTRRVDFVPRGTLSLLKYHYTHQTVAISQAIKDIMEGTLPGRQVEVIPSCLDTTVSLRSPSAEALSLQKRLAPRKIIACAAALVPHKDPLTLVRAAARLREERAPDFVIVHFGRGPLEAEVRREISRLGLKRSYLLMGFEQDLESFFPVFDLFVMSSQEEGLGSSVLDAFRYRVPVVSTEAGGLKDLVSGRGLICPVGDPVCLARSMARVLRSPESLQDMTSKARAYVVREHSLEEMTRRYIRLYRQVLNPAALT</sequence>
<gene>
    <name evidence="3" type="ORF">Dthio_PD1684</name>
</gene>
<dbReference type="EMBL" id="ACJN02000002">
    <property type="protein sequence ID" value="EFI34333.1"/>
    <property type="molecule type" value="Genomic_DNA"/>
</dbReference>
<protein>
    <submittedName>
        <fullName evidence="3">Glycosyl transferase group 1</fullName>
    </submittedName>
</protein>
<name>D6SNK7_9BACT</name>
<accession>D6SNK7</accession>
<evidence type="ECO:0000259" key="1">
    <source>
        <dbReference type="Pfam" id="PF00534"/>
    </source>
</evidence>
<dbReference type="Gene3D" id="3.40.50.2000">
    <property type="entry name" value="Glycogen Phosphorylase B"/>
    <property type="match status" value="2"/>
</dbReference>
<dbReference type="AlphaFoldDB" id="D6SNK7"/>
<feature type="domain" description="Glycosyltransferase subfamily 4-like N-terminal" evidence="2">
    <location>
        <begin position="16"/>
        <end position="157"/>
    </location>
</feature>
<reference evidence="3" key="1">
    <citation type="submission" date="2010-05" db="EMBL/GenBank/DDBJ databases">
        <title>The draft genome of Desulfonatronospira thiodismutans ASO3-1.</title>
        <authorList>
            <consortium name="US DOE Joint Genome Institute (JGI-PGF)"/>
            <person name="Lucas S."/>
            <person name="Copeland A."/>
            <person name="Lapidus A."/>
            <person name="Cheng J.-F."/>
            <person name="Bruce D."/>
            <person name="Goodwin L."/>
            <person name="Pitluck S."/>
            <person name="Chertkov O."/>
            <person name="Brettin T."/>
            <person name="Detter J.C."/>
            <person name="Han C."/>
            <person name="Land M.L."/>
            <person name="Hauser L."/>
            <person name="Kyrpides N."/>
            <person name="Mikhailova N."/>
            <person name="Muyzer G."/>
            <person name="Woyke T."/>
        </authorList>
    </citation>
    <scope>NUCLEOTIDE SEQUENCE [LARGE SCALE GENOMIC DNA]</scope>
    <source>
        <strain evidence="3">ASO3-1</strain>
    </source>
</reference>
<comment type="caution">
    <text evidence="3">The sequence shown here is derived from an EMBL/GenBank/DDBJ whole genome shotgun (WGS) entry which is preliminary data.</text>
</comment>
<evidence type="ECO:0000313" key="3">
    <source>
        <dbReference type="EMBL" id="EFI34333.1"/>
    </source>
</evidence>
<feature type="domain" description="Glycosyl transferase family 1" evidence="1">
    <location>
        <begin position="177"/>
        <end position="328"/>
    </location>
</feature>
<dbReference type="Proteomes" id="UP000005496">
    <property type="component" value="Unassembled WGS sequence"/>
</dbReference>
<dbReference type="Pfam" id="PF13439">
    <property type="entry name" value="Glyco_transf_4"/>
    <property type="match status" value="1"/>
</dbReference>
<proteinExistence type="predicted"/>
<evidence type="ECO:0000259" key="2">
    <source>
        <dbReference type="Pfam" id="PF13439"/>
    </source>
</evidence>
<dbReference type="Pfam" id="PF00534">
    <property type="entry name" value="Glycos_transf_1"/>
    <property type="match status" value="1"/>
</dbReference>
<dbReference type="InterPro" id="IPR001296">
    <property type="entry name" value="Glyco_trans_1"/>
</dbReference>
<evidence type="ECO:0000313" key="4">
    <source>
        <dbReference type="Proteomes" id="UP000005496"/>
    </source>
</evidence>
<dbReference type="InterPro" id="IPR028098">
    <property type="entry name" value="Glyco_trans_4-like_N"/>
</dbReference>
<organism evidence="3 4">
    <name type="scientific">Desulfonatronospira thiodismutans ASO3-1</name>
    <dbReference type="NCBI Taxonomy" id="555779"/>
    <lineage>
        <taxon>Bacteria</taxon>
        <taxon>Pseudomonadati</taxon>
        <taxon>Thermodesulfobacteriota</taxon>
        <taxon>Desulfovibrionia</taxon>
        <taxon>Desulfovibrionales</taxon>
        <taxon>Desulfonatronovibrionaceae</taxon>
        <taxon>Desulfonatronospira</taxon>
    </lineage>
</organism>
<dbReference type="CDD" id="cd03801">
    <property type="entry name" value="GT4_PimA-like"/>
    <property type="match status" value="1"/>
</dbReference>
<dbReference type="RefSeq" id="WP_008869661.1">
    <property type="nucleotide sequence ID" value="NZ_ACJN02000002.1"/>
</dbReference>